<proteinExistence type="predicted"/>
<dbReference type="EMBL" id="CM039178">
    <property type="protein sequence ID" value="KAH9681773.1"/>
    <property type="molecule type" value="Genomic_DNA"/>
</dbReference>
<name>A0ACB8I405_CITSI</name>
<protein>
    <submittedName>
        <fullName evidence="1">Receptor-like protein 15</fullName>
    </submittedName>
</protein>
<evidence type="ECO:0000313" key="2">
    <source>
        <dbReference type="Proteomes" id="UP000829398"/>
    </source>
</evidence>
<organism evidence="1 2">
    <name type="scientific">Citrus sinensis</name>
    <name type="common">Sweet orange</name>
    <name type="synonym">Citrus aurantium var. sinensis</name>
    <dbReference type="NCBI Taxonomy" id="2711"/>
    <lineage>
        <taxon>Eukaryota</taxon>
        <taxon>Viridiplantae</taxon>
        <taxon>Streptophyta</taxon>
        <taxon>Embryophyta</taxon>
        <taxon>Tracheophyta</taxon>
        <taxon>Spermatophyta</taxon>
        <taxon>Magnoliopsida</taxon>
        <taxon>eudicotyledons</taxon>
        <taxon>Gunneridae</taxon>
        <taxon>Pentapetalae</taxon>
        <taxon>rosids</taxon>
        <taxon>malvids</taxon>
        <taxon>Sapindales</taxon>
        <taxon>Rutaceae</taxon>
        <taxon>Aurantioideae</taxon>
        <taxon>Citrus</taxon>
    </lineage>
</organism>
<keyword evidence="2" id="KW-1185">Reference proteome</keyword>
<gene>
    <name evidence="1" type="ORF">KPL71_027098</name>
</gene>
<sequence>MMLVFFLLTIILEGCWGTEGCLEQERSALLRLKHDFFNDPFNLENWVDDENHSDCCKWEGVECNTSTGRVKALYLSSKRQFLYSTAGQLNASLLTPFQQLETLHLDSNNIAGFVENGERLSGLSKLKLLNLGRNLFNNSIFSSLAGLSSLRTLSLGYNRLKGSIDVKELDSLSNLNVLDMGMNEIEDFSVRPKDYSSLRRLHALVLDDVTIRDGSKFFQAMGSFPSLKTLSLQFSNFTGTVNSQGAEMHYMSPKTSSKETFHWKLEYISQVYLNLSRNDFNGSIPSSIGDMNSLKFLDLSHNQLTVEIPEHLAMGCFNLEYLVLSENSLHGQLFSKKNYLRKLARLHLDANYFTGEIPKSLSNCSRLEGLYMSDNNLYGNIPARLGNLSSLNDIMMASNHLQGPIPLEFCQLNYLEILDLSENNISGSLPSCSSHSTIQQVHLSKNMLYGPLKYGTFFNRSSIVTLDLSYNSFSGNIPYWIERLIRLRYLILANNNLEGEVPNQLCGLKQLRLIDLSNNNLFGQIPGCLDNTSLHNNGDNVGSSAPTFNPNRRTTYFVGPSILEKEESIMFTTKEISFSYKGKPLNKMYGVDLSCNKLTGEIPPQIGKLTNIRALNFSHNNLTGVIPVSFSNLNQVESLDVSHNNLNGKIPPQLVELNALVVFSVAHNNLSGKIPEWTAQFTTFKEDSYEGNPLLCGKPLPDCDVAAVPEASNEQDGNSLIDMGSFYITFTSSYAIVILAIIGVLCVNPHWRRRWFYLIENWMTSCFYFIVDNLIPTRFYRAFRDLTSVVVMDRDLTGVVMTDRDLGA</sequence>
<dbReference type="Proteomes" id="UP000829398">
    <property type="component" value="Chromosome 9"/>
</dbReference>
<reference evidence="2" key="1">
    <citation type="journal article" date="2023" name="Hortic. Res.">
        <title>A chromosome-level phased genome enabling allele-level studies in sweet orange: a case study on citrus Huanglongbing tolerance.</title>
        <authorList>
            <person name="Wu B."/>
            <person name="Yu Q."/>
            <person name="Deng Z."/>
            <person name="Duan Y."/>
            <person name="Luo F."/>
            <person name="Gmitter F. Jr."/>
        </authorList>
    </citation>
    <scope>NUCLEOTIDE SEQUENCE [LARGE SCALE GENOMIC DNA]</scope>
    <source>
        <strain evidence="2">cv. Valencia</strain>
    </source>
</reference>
<evidence type="ECO:0000313" key="1">
    <source>
        <dbReference type="EMBL" id="KAH9681773.1"/>
    </source>
</evidence>
<accession>A0ACB8I405</accession>
<comment type="caution">
    <text evidence="1">The sequence shown here is derived from an EMBL/GenBank/DDBJ whole genome shotgun (WGS) entry which is preliminary data.</text>
</comment>